<comment type="caution">
    <text evidence="3">The sequence shown here is derived from an EMBL/GenBank/DDBJ whole genome shotgun (WGS) entry which is preliminary data.</text>
</comment>
<dbReference type="Pfam" id="PF01764">
    <property type="entry name" value="Lipase_3"/>
    <property type="match status" value="1"/>
</dbReference>
<dbReference type="InterPro" id="IPR029058">
    <property type="entry name" value="AB_hydrolase_fold"/>
</dbReference>
<feature type="domain" description="Fungal lipase-type" evidence="2">
    <location>
        <begin position="86"/>
        <end position="126"/>
    </location>
</feature>
<dbReference type="HOGENOM" id="CLU_1533666_0_0_1"/>
<evidence type="ECO:0000313" key="3">
    <source>
        <dbReference type="EMBL" id="EKD05676.1"/>
    </source>
</evidence>
<feature type="region of interest" description="Disordered" evidence="1">
    <location>
        <begin position="1"/>
        <end position="49"/>
    </location>
</feature>
<dbReference type="InParanoid" id="K1VYK6"/>
<name>K1VYK6_TRIAC</name>
<proteinExistence type="predicted"/>
<gene>
    <name evidence="3" type="ORF">A1Q2_00024</name>
</gene>
<keyword evidence="4" id="KW-1185">Reference proteome</keyword>
<accession>K1VYK6</accession>
<evidence type="ECO:0000259" key="2">
    <source>
        <dbReference type="Pfam" id="PF01764"/>
    </source>
</evidence>
<dbReference type="GO" id="GO:0006629">
    <property type="term" value="P:lipid metabolic process"/>
    <property type="evidence" value="ECO:0007669"/>
    <property type="project" value="InterPro"/>
</dbReference>
<organism evidence="3 4">
    <name type="scientific">Trichosporon asahii var. asahii (strain CBS 8904)</name>
    <name type="common">Yeast</name>
    <dbReference type="NCBI Taxonomy" id="1220162"/>
    <lineage>
        <taxon>Eukaryota</taxon>
        <taxon>Fungi</taxon>
        <taxon>Dikarya</taxon>
        <taxon>Basidiomycota</taxon>
        <taxon>Agaricomycotina</taxon>
        <taxon>Tremellomycetes</taxon>
        <taxon>Trichosporonales</taxon>
        <taxon>Trichosporonaceae</taxon>
        <taxon>Trichosporon</taxon>
    </lineage>
</organism>
<evidence type="ECO:0000313" key="4">
    <source>
        <dbReference type="Proteomes" id="UP000006757"/>
    </source>
</evidence>
<sequence length="178" mass="19706">MTEDNDQVTFGDYVEDDYESTESTDEDSEDSSESEDIEEDDESPRLDLSRLHPSFHDFASSAESAYAALLSHLPRCSRWSRWFGRCPSVEVTGHGLGGALAVLISDHAPHRTAVTTFGMPAIYEGEGRHEHWANGLDPVTRFLPGGSRRLMKDAKEAFHMAKGRLGDHSLVHGVSLEC</sequence>
<dbReference type="SUPFAM" id="SSF53474">
    <property type="entry name" value="alpha/beta-Hydrolases"/>
    <property type="match status" value="1"/>
</dbReference>
<reference evidence="3 4" key="1">
    <citation type="journal article" date="2012" name="Eukaryot. Cell">
        <title>Genome sequence of the Trichosporon asahii environmental strain CBS 8904.</title>
        <authorList>
            <person name="Yang R.Y."/>
            <person name="Li H.T."/>
            <person name="Zhu H."/>
            <person name="Zhou G.P."/>
            <person name="Wang M."/>
            <person name="Wang L."/>
        </authorList>
    </citation>
    <scope>NUCLEOTIDE SEQUENCE [LARGE SCALE GENOMIC DNA]</scope>
    <source>
        <strain evidence="3 4">CBS 8904</strain>
    </source>
</reference>
<dbReference type="Gene3D" id="3.40.50.1820">
    <property type="entry name" value="alpha/beta hydrolase"/>
    <property type="match status" value="1"/>
</dbReference>
<dbReference type="InterPro" id="IPR002921">
    <property type="entry name" value="Fungal_lipase-type"/>
</dbReference>
<dbReference type="Proteomes" id="UP000006757">
    <property type="component" value="Unassembled WGS sequence"/>
</dbReference>
<dbReference type="EMBL" id="AMBO01000023">
    <property type="protein sequence ID" value="EKD05676.1"/>
    <property type="molecule type" value="Genomic_DNA"/>
</dbReference>
<protein>
    <recommendedName>
        <fullName evidence="2">Fungal lipase-type domain-containing protein</fullName>
    </recommendedName>
</protein>
<dbReference type="AlphaFoldDB" id="K1VYK6"/>
<evidence type="ECO:0000256" key="1">
    <source>
        <dbReference type="SAM" id="MobiDB-lite"/>
    </source>
</evidence>
<feature type="compositionally biased region" description="Acidic residues" evidence="1">
    <location>
        <begin position="13"/>
        <end position="42"/>
    </location>
</feature>